<gene>
    <name evidence="3" type="ORF">HY221_00805</name>
</gene>
<name>A0A932R1D9_9BACT</name>
<feature type="compositionally biased region" description="Basic and acidic residues" evidence="1">
    <location>
        <begin position="50"/>
        <end position="67"/>
    </location>
</feature>
<evidence type="ECO:0000256" key="1">
    <source>
        <dbReference type="SAM" id="MobiDB-lite"/>
    </source>
</evidence>
<comment type="caution">
    <text evidence="3">The sequence shown here is derived from an EMBL/GenBank/DDBJ whole genome shotgun (WGS) entry which is preliminary data.</text>
</comment>
<accession>A0A932R1D9</accession>
<keyword evidence="2" id="KW-1133">Transmembrane helix</keyword>
<feature type="transmembrane region" description="Helical" evidence="2">
    <location>
        <begin position="108"/>
        <end position="132"/>
    </location>
</feature>
<protein>
    <recommendedName>
        <fullName evidence="5">Baseplate protein J-like domain-containing protein</fullName>
    </recommendedName>
</protein>
<sequence length="487" mass="52807">MNERPPNRKKISDGVRKKTRSEKASLPNGASVPAKSVVEPALRPRPSGAGDKKSPAPPVKEREDREPVFWSPDSERLKTRKMFFGNLLKGRKSPSYASKADRTPAMHLAQWGAAAGAALVGIFLIVISTAGARLTLTIKPRVEDIAIQNVAIAFDTASSKLNLDAKRIPAERLVFTQTLRKEFDATGEENIATRATARVKIYNQFSSAPQVLVKNTRFLTDTAVLYRLAQSVTIPGARIIQGKINAEAAEVQLIADVPGEQANHAGEVKLRIPGFKGTPKYEGFFAVAPDGFSGGALGRMRVVSASDIGRAEVAVTKELYDTLEREMAVRIPSGLVFRDGLREIQMTKVDAPRASTPGEHFAVVASATARVLAFRESDIIELLKNLILKDDTSHSFVDGSWRFQYQVQNIDFDAGRAAVALNGTIREVSVIRPDELSSLVAGKKGGSLDEALKTRQDVSGFSASFFPPWRRSAPGNPSGIKVIVQAP</sequence>
<organism evidence="3 4">
    <name type="scientific">Candidatus Sungiibacteriota bacterium</name>
    <dbReference type="NCBI Taxonomy" id="2750080"/>
    <lineage>
        <taxon>Bacteria</taxon>
        <taxon>Candidatus Sungiibacteriota</taxon>
    </lineage>
</organism>
<keyword evidence="2" id="KW-0812">Transmembrane</keyword>
<reference evidence="3" key="1">
    <citation type="submission" date="2020-07" db="EMBL/GenBank/DDBJ databases">
        <title>Huge and variable diversity of episymbiotic CPR bacteria and DPANN archaea in groundwater ecosystems.</title>
        <authorList>
            <person name="He C.Y."/>
            <person name="Keren R."/>
            <person name="Whittaker M."/>
            <person name="Farag I.F."/>
            <person name="Doudna J."/>
            <person name="Cate J.H.D."/>
            <person name="Banfield J.F."/>
        </authorList>
    </citation>
    <scope>NUCLEOTIDE SEQUENCE</scope>
    <source>
        <strain evidence="3">NC_groundwater_973_Pr1_S-0.2um_54_13</strain>
    </source>
</reference>
<dbReference type="Proteomes" id="UP000753196">
    <property type="component" value="Unassembled WGS sequence"/>
</dbReference>
<evidence type="ECO:0000256" key="2">
    <source>
        <dbReference type="SAM" id="Phobius"/>
    </source>
</evidence>
<evidence type="ECO:0008006" key="5">
    <source>
        <dbReference type="Google" id="ProtNLM"/>
    </source>
</evidence>
<evidence type="ECO:0000313" key="4">
    <source>
        <dbReference type="Proteomes" id="UP000753196"/>
    </source>
</evidence>
<dbReference type="EMBL" id="JACQCR010000019">
    <property type="protein sequence ID" value="MBI3630861.1"/>
    <property type="molecule type" value="Genomic_DNA"/>
</dbReference>
<keyword evidence="2" id="KW-0472">Membrane</keyword>
<dbReference type="AlphaFoldDB" id="A0A932R1D9"/>
<feature type="region of interest" description="Disordered" evidence="1">
    <location>
        <begin position="1"/>
        <end position="67"/>
    </location>
</feature>
<proteinExistence type="predicted"/>
<feature type="compositionally biased region" description="Basic and acidic residues" evidence="1">
    <location>
        <begin position="1"/>
        <end position="16"/>
    </location>
</feature>
<evidence type="ECO:0000313" key="3">
    <source>
        <dbReference type="EMBL" id="MBI3630861.1"/>
    </source>
</evidence>